<organism evidence="3 4">
    <name type="scientific">Ladona fulva</name>
    <name type="common">Scarce chaser dragonfly</name>
    <name type="synonym">Libellula fulva</name>
    <dbReference type="NCBI Taxonomy" id="123851"/>
    <lineage>
        <taxon>Eukaryota</taxon>
        <taxon>Metazoa</taxon>
        <taxon>Ecdysozoa</taxon>
        <taxon>Arthropoda</taxon>
        <taxon>Hexapoda</taxon>
        <taxon>Insecta</taxon>
        <taxon>Pterygota</taxon>
        <taxon>Palaeoptera</taxon>
        <taxon>Odonata</taxon>
        <taxon>Epiprocta</taxon>
        <taxon>Anisoptera</taxon>
        <taxon>Libelluloidea</taxon>
        <taxon>Libellulidae</taxon>
        <taxon>Ladona</taxon>
    </lineage>
</organism>
<evidence type="ECO:0000313" key="4">
    <source>
        <dbReference type="Proteomes" id="UP000792457"/>
    </source>
</evidence>
<evidence type="ECO:0000259" key="2">
    <source>
        <dbReference type="Pfam" id="PF13843"/>
    </source>
</evidence>
<reference evidence="3" key="2">
    <citation type="submission" date="2017-10" db="EMBL/GenBank/DDBJ databases">
        <title>Ladona fulva Genome sequencing and assembly.</title>
        <authorList>
            <person name="Murali S."/>
            <person name="Richards S."/>
            <person name="Bandaranaike D."/>
            <person name="Bellair M."/>
            <person name="Blankenburg K."/>
            <person name="Chao H."/>
            <person name="Dinh H."/>
            <person name="Doddapaneni H."/>
            <person name="Dugan-Rocha S."/>
            <person name="Elkadiri S."/>
            <person name="Gnanaolivu R."/>
            <person name="Hernandez B."/>
            <person name="Skinner E."/>
            <person name="Javaid M."/>
            <person name="Lee S."/>
            <person name="Li M."/>
            <person name="Ming W."/>
            <person name="Munidasa M."/>
            <person name="Muniz J."/>
            <person name="Nguyen L."/>
            <person name="Hughes D."/>
            <person name="Osuji N."/>
            <person name="Pu L.-L."/>
            <person name="Puazo M."/>
            <person name="Qu C."/>
            <person name="Quiroz J."/>
            <person name="Raj R."/>
            <person name="Weissenberger G."/>
            <person name="Xin Y."/>
            <person name="Zou X."/>
            <person name="Han Y."/>
            <person name="Worley K."/>
            <person name="Muzny D."/>
            <person name="Gibbs R."/>
        </authorList>
    </citation>
    <scope>NUCLEOTIDE SEQUENCE</scope>
    <source>
        <strain evidence="3">Sampled in the wild</strain>
    </source>
</reference>
<evidence type="ECO:0000313" key="3">
    <source>
        <dbReference type="EMBL" id="KAG8234996.1"/>
    </source>
</evidence>
<feature type="domain" description="PiggyBac transposable element-derived protein" evidence="2">
    <location>
        <begin position="74"/>
        <end position="121"/>
    </location>
</feature>
<dbReference type="Pfam" id="PF13843">
    <property type="entry name" value="DDE_Tnp_1_7"/>
    <property type="match status" value="1"/>
</dbReference>
<feature type="region of interest" description="Disordered" evidence="1">
    <location>
        <begin position="1"/>
        <end position="20"/>
    </location>
</feature>
<comment type="caution">
    <text evidence="3">The sequence shown here is derived from an EMBL/GenBank/DDBJ whole genome shotgun (WGS) entry which is preliminary data.</text>
</comment>
<sequence>MNLRLSGHQMQSGTKGDITAIQPEVDELTDEDGVDDDALALPLVSDVAGAAEIFVQEEEKPSSPPDTPENPTKKIFLGILIFSGYHTLPSERDYWSDQEDLGVPLVRDAMSRNTYLEIKICNPFSK</sequence>
<dbReference type="Proteomes" id="UP000792457">
    <property type="component" value="Unassembled WGS sequence"/>
</dbReference>
<keyword evidence="4" id="KW-1185">Reference proteome</keyword>
<evidence type="ECO:0000256" key="1">
    <source>
        <dbReference type="SAM" id="MobiDB-lite"/>
    </source>
</evidence>
<dbReference type="OrthoDB" id="8028818at2759"/>
<accession>A0A8K0P5X1</accession>
<dbReference type="InterPro" id="IPR029526">
    <property type="entry name" value="PGBD"/>
</dbReference>
<proteinExistence type="predicted"/>
<protein>
    <recommendedName>
        <fullName evidence="2">PiggyBac transposable element-derived protein domain-containing protein</fullName>
    </recommendedName>
</protein>
<gene>
    <name evidence="3" type="ORF">J437_LFUL013876</name>
</gene>
<name>A0A8K0P5X1_LADFU</name>
<reference evidence="3" key="1">
    <citation type="submission" date="2013-04" db="EMBL/GenBank/DDBJ databases">
        <authorList>
            <person name="Qu J."/>
            <person name="Murali S.C."/>
            <person name="Bandaranaike D."/>
            <person name="Bellair M."/>
            <person name="Blankenburg K."/>
            <person name="Chao H."/>
            <person name="Dinh H."/>
            <person name="Doddapaneni H."/>
            <person name="Downs B."/>
            <person name="Dugan-Rocha S."/>
            <person name="Elkadiri S."/>
            <person name="Gnanaolivu R.D."/>
            <person name="Hernandez B."/>
            <person name="Javaid M."/>
            <person name="Jayaseelan J.C."/>
            <person name="Lee S."/>
            <person name="Li M."/>
            <person name="Ming W."/>
            <person name="Munidasa M."/>
            <person name="Muniz J."/>
            <person name="Nguyen L."/>
            <person name="Ongeri F."/>
            <person name="Osuji N."/>
            <person name="Pu L.-L."/>
            <person name="Puazo M."/>
            <person name="Qu C."/>
            <person name="Quiroz J."/>
            <person name="Raj R."/>
            <person name="Weissenberger G."/>
            <person name="Xin Y."/>
            <person name="Zou X."/>
            <person name="Han Y."/>
            <person name="Richards S."/>
            <person name="Worley K."/>
            <person name="Muzny D."/>
            <person name="Gibbs R."/>
        </authorList>
    </citation>
    <scope>NUCLEOTIDE SEQUENCE</scope>
    <source>
        <strain evidence="3">Sampled in the wild</strain>
    </source>
</reference>
<dbReference type="EMBL" id="KZ308863">
    <property type="protein sequence ID" value="KAG8234996.1"/>
    <property type="molecule type" value="Genomic_DNA"/>
</dbReference>
<dbReference type="AlphaFoldDB" id="A0A8K0P5X1"/>